<organism evidence="1 2">
    <name type="scientific">Noviluteimonas lactosilytica</name>
    <dbReference type="NCBI Taxonomy" id="2888523"/>
    <lineage>
        <taxon>Bacteria</taxon>
        <taxon>Pseudomonadati</taxon>
        <taxon>Pseudomonadota</taxon>
        <taxon>Gammaproteobacteria</taxon>
        <taxon>Lysobacterales</taxon>
        <taxon>Lysobacteraceae</taxon>
        <taxon>Noviluteimonas</taxon>
    </lineage>
</organism>
<reference evidence="1" key="1">
    <citation type="submission" date="2021-10" db="EMBL/GenBank/DDBJ databases">
        <authorList>
            <person name="Lyu M."/>
            <person name="Wang X."/>
            <person name="Meng X."/>
            <person name="Xu K."/>
        </authorList>
    </citation>
    <scope>NUCLEOTIDE SEQUENCE</scope>
    <source>
        <strain evidence="1">A6</strain>
    </source>
</reference>
<comment type="caution">
    <text evidence="1">The sequence shown here is derived from an EMBL/GenBank/DDBJ whole genome shotgun (WGS) entry which is preliminary data.</text>
</comment>
<proteinExistence type="predicted"/>
<dbReference type="Proteomes" id="UP001165293">
    <property type="component" value="Unassembled WGS sequence"/>
</dbReference>
<accession>A0ABS8JLP8</accession>
<gene>
    <name evidence="1" type="ORF">LK996_15605</name>
</gene>
<sequence>MSRPEALDAAEALAVQLRAEGHWVGDTPQYRVTRLTAARVLRVSEATLRNRASKGLRPDYYRVMGRVYYSLMELLDFMETRPDDMAA</sequence>
<keyword evidence="2" id="KW-1185">Reference proteome</keyword>
<name>A0ABS8JLP8_9GAMM</name>
<protein>
    <submittedName>
        <fullName evidence="1">Helix-turn-helix domain-containing protein</fullName>
    </submittedName>
</protein>
<dbReference type="RefSeq" id="WP_230528299.1">
    <property type="nucleotide sequence ID" value="NZ_JAJGAK010000005.1"/>
</dbReference>
<evidence type="ECO:0000313" key="1">
    <source>
        <dbReference type="EMBL" id="MCC8364497.1"/>
    </source>
</evidence>
<dbReference type="EMBL" id="JAJGAK010000005">
    <property type="protein sequence ID" value="MCC8364497.1"/>
    <property type="molecule type" value="Genomic_DNA"/>
</dbReference>
<evidence type="ECO:0000313" key="2">
    <source>
        <dbReference type="Proteomes" id="UP001165293"/>
    </source>
</evidence>